<dbReference type="EMBL" id="CM051404">
    <property type="protein sequence ID" value="KAJ4707182.1"/>
    <property type="molecule type" value="Genomic_DNA"/>
</dbReference>
<accession>A0ACC1X770</accession>
<comment type="caution">
    <text evidence="1">The sequence shown here is derived from an EMBL/GenBank/DDBJ whole genome shotgun (WGS) entry which is preliminary data.</text>
</comment>
<keyword evidence="2" id="KW-1185">Reference proteome</keyword>
<protein>
    <submittedName>
        <fullName evidence="1">F-box/FBD/LRR-repeat protein</fullName>
    </submittedName>
</protein>
<evidence type="ECO:0000313" key="1">
    <source>
        <dbReference type="EMBL" id="KAJ4707182.1"/>
    </source>
</evidence>
<reference evidence="1 2" key="1">
    <citation type="journal article" date="2023" name="Science">
        <title>Complex scaffold remodeling in plant triterpene biosynthesis.</title>
        <authorList>
            <person name="De La Pena R."/>
            <person name="Hodgson H."/>
            <person name="Liu J.C."/>
            <person name="Stephenson M.J."/>
            <person name="Martin A.C."/>
            <person name="Owen C."/>
            <person name="Harkess A."/>
            <person name="Leebens-Mack J."/>
            <person name="Jimenez L.E."/>
            <person name="Osbourn A."/>
            <person name="Sattely E.S."/>
        </authorList>
    </citation>
    <scope>NUCLEOTIDE SEQUENCE [LARGE SCALE GENOMIC DNA]</scope>
    <source>
        <strain evidence="2">cv. JPN11</strain>
        <tissue evidence="1">Leaf</tissue>
    </source>
</reference>
<organism evidence="1 2">
    <name type="scientific">Melia azedarach</name>
    <name type="common">Chinaberry tree</name>
    <dbReference type="NCBI Taxonomy" id="155640"/>
    <lineage>
        <taxon>Eukaryota</taxon>
        <taxon>Viridiplantae</taxon>
        <taxon>Streptophyta</taxon>
        <taxon>Embryophyta</taxon>
        <taxon>Tracheophyta</taxon>
        <taxon>Spermatophyta</taxon>
        <taxon>Magnoliopsida</taxon>
        <taxon>eudicotyledons</taxon>
        <taxon>Gunneridae</taxon>
        <taxon>Pentapetalae</taxon>
        <taxon>rosids</taxon>
        <taxon>malvids</taxon>
        <taxon>Sapindales</taxon>
        <taxon>Meliaceae</taxon>
        <taxon>Melia</taxon>
    </lineage>
</organism>
<evidence type="ECO:0000313" key="2">
    <source>
        <dbReference type="Proteomes" id="UP001164539"/>
    </source>
</evidence>
<gene>
    <name evidence="1" type="ORF">OWV82_020738</name>
</gene>
<sequence length="310" mass="35869">MSKRRRVGDHLDDQYLRSVDRISNLPWHILDDILGRLPIKDAVRTTILSKQWRNKWFDLSKLHFDDSSLSRRGGCKLADVNLLVNLVYHVLLCHRGPIHTFSLSTFYQPRFSDLDYWISFISRKNIKELAFGLSIGFNTIDEYVIPPSLFSCQQLTHLHLKNATLFPPYTFPGFRNLVSLRLNNYTNYHDELTNLIRKCPVLERVELDNFQNYFCLKIEALKLKYLLLNGILGVIVLKNCPVLADVSMIMVSGFFPMCSFQRRRDPPPFLLLLGSSSQSEEPYITWILPEDSQVTTWAPASSLPCVKVQS</sequence>
<dbReference type="Proteomes" id="UP001164539">
    <property type="component" value="Chromosome 11"/>
</dbReference>
<name>A0ACC1X770_MELAZ</name>
<proteinExistence type="predicted"/>